<name>A0A8X6FG43_TRICU</name>
<comment type="caution">
    <text evidence="1">The sequence shown here is derived from an EMBL/GenBank/DDBJ whole genome shotgun (WGS) entry which is preliminary data.</text>
</comment>
<dbReference type="Proteomes" id="UP000887116">
    <property type="component" value="Unassembled WGS sequence"/>
</dbReference>
<reference evidence="1" key="1">
    <citation type="submission" date="2020-07" db="EMBL/GenBank/DDBJ databases">
        <title>Multicomponent nature underlies the extraordinary mechanical properties of spider dragline silk.</title>
        <authorList>
            <person name="Kono N."/>
            <person name="Nakamura H."/>
            <person name="Mori M."/>
            <person name="Yoshida Y."/>
            <person name="Ohtoshi R."/>
            <person name="Malay A.D."/>
            <person name="Moran D.A.P."/>
            <person name="Tomita M."/>
            <person name="Numata K."/>
            <person name="Arakawa K."/>
        </authorList>
    </citation>
    <scope>NUCLEOTIDE SEQUENCE</scope>
</reference>
<protein>
    <submittedName>
        <fullName evidence="1">Uncharacterized protein</fullName>
    </submittedName>
</protein>
<accession>A0A8X6FG43</accession>
<dbReference type="AlphaFoldDB" id="A0A8X6FG43"/>
<sequence length="76" mass="8959">MFLWWQGGDKLNKIACLYSYRKEDVAIEKKLDVDIKVIFCRLKKEEETHLSSSEDPSGREPYSLTKEFTCLIEDIQ</sequence>
<gene>
    <name evidence="1" type="ORF">TNCT_588241</name>
</gene>
<evidence type="ECO:0000313" key="2">
    <source>
        <dbReference type="Proteomes" id="UP000887116"/>
    </source>
</evidence>
<proteinExistence type="predicted"/>
<organism evidence="1 2">
    <name type="scientific">Trichonephila clavata</name>
    <name type="common">Joro spider</name>
    <name type="synonym">Nephila clavata</name>
    <dbReference type="NCBI Taxonomy" id="2740835"/>
    <lineage>
        <taxon>Eukaryota</taxon>
        <taxon>Metazoa</taxon>
        <taxon>Ecdysozoa</taxon>
        <taxon>Arthropoda</taxon>
        <taxon>Chelicerata</taxon>
        <taxon>Arachnida</taxon>
        <taxon>Araneae</taxon>
        <taxon>Araneomorphae</taxon>
        <taxon>Entelegynae</taxon>
        <taxon>Araneoidea</taxon>
        <taxon>Nephilidae</taxon>
        <taxon>Trichonephila</taxon>
    </lineage>
</organism>
<dbReference type="EMBL" id="BMAO01012129">
    <property type="protein sequence ID" value="GFQ79238.1"/>
    <property type="molecule type" value="Genomic_DNA"/>
</dbReference>
<evidence type="ECO:0000313" key="1">
    <source>
        <dbReference type="EMBL" id="GFQ79238.1"/>
    </source>
</evidence>
<keyword evidence="2" id="KW-1185">Reference proteome</keyword>